<protein>
    <recommendedName>
        <fullName evidence="1 7">Transcriptional regulator MraZ</fullName>
    </recommendedName>
</protein>
<dbReference type="InterPro" id="IPR038619">
    <property type="entry name" value="MraZ_sf"/>
</dbReference>
<keyword evidence="4 7" id="KW-0805">Transcription regulation</keyword>
<reference evidence="10" key="1">
    <citation type="journal article" date="2019" name="Int. J. Syst. Evol. Microbiol.">
        <title>The Global Catalogue of Microorganisms (GCM) 10K type strain sequencing project: providing services to taxonomists for standard genome sequencing and annotation.</title>
        <authorList>
            <consortium name="The Broad Institute Genomics Platform"/>
            <consortium name="The Broad Institute Genome Sequencing Center for Infectious Disease"/>
            <person name="Wu L."/>
            <person name="Ma J."/>
        </authorList>
    </citation>
    <scope>NUCLEOTIDE SEQUENCE [LARGE SCALE GENOMIC DNA]</scope>
    <source>
        <strain evidence="10">JCM 13518</strain>
    </source>
</reference>
<keyword evidence="6 7" id="KW-0804">Transcription</keyword>
<evidence type="ECO:0000256" key="5">
    <source>
        <dbReference type="ARBA" id="ARBA00023125"/>
    </source>
</evidence>
<accession>A0ABP4VRW9</accession>
<name>A0ABP4VRW9_9ACTN</name>
<comment type="caution">
    <text evidence="9">The sequence shown here is derived from an EMBL/GenBank/DDBJ whole genome shotgun (WGS) entry which is preliminary data.</text>
</comment>
<dbReference type="SUPFAM" id="SSF89447">
    <property type="entry name" value="AbrB/MazE/MraZ-like"/>
    <property type="match status" value="1"/>
</dbReference>
<dbReference type="PANTHER" id="PTHR34701">
    <property type="entry name" value="TRANSCRIPTIONAL REGULATOR MRAZ"/>
    <property type="match status" value="1"/>
</dbReference>
<evidence type="ECO:0000256" key="1">
    <source>
        <dbReference type="ARBA" id="ARBA00013860"/>
    </source>
</evidence>
<dbReference type="InterPro" id="IPR035644">
    <property type="entry name" value="MraZ_C"/>
</dbReference>
<dbReference type="EMBL" id="BAAAME010000002">
    <property type="protein sequence ID" value="GAA1733292.1"/>
    <property type="molecule type" value="Genomic_DNA"/>
</dbReference>
<dbReference type="CDD" id="cd16321">
    <property type="entry name" value="MraZ_C"/>
    <property type="match status" value="1"/>
</dbReference>
<evidence type="ECO:0000256" key="6">
    <source>
        <dbReference type="ARBA" id="ARBA00023163"/>
    </source>
</evidence>
<dbReference type="PROSITE" id="PS51740">
    <property type="entry name" value="SPOVT_ABRB"/>
    <property type="match status" value="1"/>
</dbReference>
<feature type="domain" description="SpoVT-AbrB" evidence="8">
    <location>
        <begin position="11"/>
        <end position="53"/>
    </location>
</feature>
<evidence type="ECO:0000256" key="3">
    <source>
        <dbReference type="ARBA" id="ARBA00022737"/>
    </source>
</evidence>
<dbReference type="InterPro" id="IPR037914">
    <property type="entry name" value="SpoVT-AbrB_sf"/>
</dbReference>
<keyword evidence="10" id="KW-1185">Reference proteome</keyword>
<gene>
    <name evidence="7 9" type="primary">mraZ</name>
    <name evidence="9" type="ORF">GCM10009710_12530</name>
</gene>
<dbReference type="Gene3D" id="3.40.1550.20">
    <property type="entry name" value="Transcriptional regulator MraZ domain"/>
    <property type="match status" value="1"/>
</dbReference>
<comment type="subunit">
    <text evidence="7">Forms oligomers.</text>
</comment>
<dbReference type="Pfam" id="PF02381">
    <property type="entry name" value="MraZ"/>
    <property type="match status" value="2"/>
</dbReference>
<evidence type="ECO:0000259" key="8">
    <source>
        <dbReference type="PROSITE" id="PS51740"/>
    </source>
</evidence>
<dbReference type="InterPro" id="IPR003444">
    <property type="entry name" value="MraZ"/>
</dbReference>
<dbReference type="HAMAP" id="MF_01008">
    <property type="entry name" value="MraZ"/>
    <property type="match status" value="1"/>
</dbReference>
<evidence type="ECO:0000256" key="2">
    <source>
        <dbReference type="ARBA" id="ARBA00022490"/>
    </source>
</evidence>
<evidence type="ECO:0000256" key="7">
    <source>
        <dbReference type="HAMAP-Rule" id="MF_01008"/>
    </source>
</evidence>
<evidence type="ECO:0000313" key="9">
    <source>
        <dbReference type="EMBL" id="GAA1733292.1"/>
    </source>
</evidence>
<dbReference type="Proteomes" id="UP001501057">
    <property type="component" value="Unassembled WGS sequence"/>
</dbReference>
<dbReference type="InterPro" id="IPR020603">
    <property type="entry name" value="MraZ_dom"/>
</dbReference>
<dbReference type="InterPro" id="IPR007159">
    <property type="entry name" value="SpoVT-AbrB_dom"/>
</dbReference>
<comment type="similarity">
    <text evidence="7">Belongs to the MraZ family.</text>
</comment>
<comment type="subcellular location">
    <subcellularLocation>
        <location evidence="7">Cytoplasm</location>
        <location evidence="7">Nucleoid</location>
    </subcellularLocation>
</comment>
<sequence>MTVESAQFFGTFTPKLDEKGRIFLPAKFRAMFHEGVVLAKGQENCIYGWKPETFSELTQKLRASSFTNRQVRFFQRSLYASASTEVPDKQGRIAIPALLREWASLERECSVIGAMDRIEIWDSERWAQFTAEQDEAFANLGEEEGFDLF</sequence>
<proteinExistence type="inferred from homology"/>
<organism evidence="9 10">
    <name type="scientific">Aeromicrobium alkaliterrae</name>
    <dbReference type="NCBI Taxonomy" id="302168"/>
    <lineage>
        <taxon>Bacteria</taxon>
        <taxon>Bacillati</taxon>
        <taxon>Actinomycetota</taxon>
        <taxon>Actinomycetes</taxon>
        <taxon>Propionibacteriales</taxon>
        <taxon>Nocardioidaceae</taxon>
        <taxon>Aeromicrobium</taxon>
    </lineage>
</organism>
<dbReference type="InterPro" id="IPR035642">
    <property type="entry name" value="MraZ_N"/>
</dbReference>
<keyword evidence="2 7" id="KW-0963">Cytoplasm</keyword>
<keyword evidence="3" id="KW-0677">Repeat</keyword>
<dbReference type="CDD" id="cd16320">
    <property type="entry name" value="MraZ_N"/>
    <property type="match status" value="1"/>
</dbReference>
<dbReference type="NCBIfam" id="TIGR00242">
    <property type="entry name" value="division/cell wall cluster transcriptional repressor MraZ"/>
    <property type="match status" value="1"/>
</dbReference>
<evidence type="ECO:0000313" key="10">
    <source>
        <dbReference type="Proteomes" id="UP001501057"/>
    </source>
</evidence>
<dbReference type="RefSeq" id="WP_344198883.1">
    <property type="nucleotide sequence ID" value="NZ_BAAAME010000002.1"/>
</dbReference>
<keyword evidence="5 7" id="KW-0238">DNA-binding</keyword>
<dbReference type="PANTHER" id="PTHR34701:SF1">
    <property type="entry name" value="TRANSCRIPTIONAL REGULATOR MRAZ"/>
    <property type="match status" value="1"/>
</dbReference>
<evidence type="ECO:0000256" key="4">
    <source>
        <dbReference type="ARBA" id="ARBA00023015"/>
    </source>
</evidence>